<dbReference type="Pfam" id="PF04542">
    <property type="entry name" value="Sigma70_r2"/>
    <property type="match status" value="1"/>
</dbReference>
<dbReference type="AlphaFoldDB" id="A0A1M4XUB5"/>
<evidence type="ECO:0000256" key="1">
    <source>
        <dbReference type="ARBA" id="ARBA00010641"/>
    </source>
</evidence>
<organism evidence="8 9">
    <name type="scientific">Arenibacter palladensis</name>
    <dbReference type="NCBI Taxonomy" id="237373"/>
    <lineage>
        <taxon>Bacteria</taxon>
        <taxon>Pseudomonadati</taxon>
        <taxon>Bacteroidota</taxon>
        <taxon>Flavobacteriia</taxon>
        <taxon>Flavobacteriales</taxon>
        <taxon>Flavobacteriaceae</taxon>
        <taxon>Arenibacter</taxon>
    </lineage>
</organism>
<dbReference type="GO" id="GO:0003677">
    <property type="term" value="F:DNA binding"/>
    <property type="evidence" value="ECO:0007669"/>
    <property type="project" value="UniProtKB-KW"/>
</dbReference>
<dbReference type="GO" id="GO:0006352">
    <property type="term" value="P:DNA-templated transcription initiation"/>
    <property type="evidence" value="ECO:0007669"/>
    <property type="project" value="InterPro"/>
</dbReference>
<dbReference type="EMBL" id="FQUX01000002">
    <property type="protein sequence ID" value="SHE96863.1"/>
    <property type="molecule type" value="Genomic_DNA"/>
</dbReference>
<dbReference type="Gene3D" id="1.10.1740.10">
    <property type="match status" value="1"/>
</dbReference>
<name>A0A1M4XUB5_9FLAO</name>
<dbReference type="Gene3D" id="1.10.10.10">
    <property type="entry name" value="Winged helix-like DNA-binding domain superfamily/Winged helix DNA-binding domain"/>
    <property type="match status" value="1"/>
</dbReference>
<dbReference type="PANTHER" id="PTHR43133">
    <property type="entry name" value="RNA POLYMERASE ECF-TYPE SIGMA FACTO"/>
    <property type="match status" value="1"/>
</dbReference>
<comment type="similarity">
    <text evidence="1">Belongs to the sigma-70 factor family. ECF subfamily.</text>
</comment>
<dbReference type="InterPro" id="IPR013325">
    <property type="entry name" value="RNA_pol_sigma_r2"/>
</dbReference>
<keyword evidence="5" id="KW-0804">Transcription</keyword>
<evidence type="ECO:0000259" key="6">
    <source>
        <dbReference type="Pfam" id="PF04542"/>
    </source>
</evidence>
<keyword evidence="2" id="KW-0805">Transcription regulation</keyword>
<dbReference type="Pfam" id="PF08281">
    <property type="entry name" value="Sigma70_r4_2"/>
    <property type="match status" value="1"/>
</dbReference>
<dbReference type="InterPro" id="IPR013324">
    <property type="entry name" value="RNA_pol_sigma_r3/r4-like"/>
</dbReference>
<dbReference type="Proteomes" id="UP000184406">
    <property type="component" value="Unassembled WGS sequence"/>
</dbReference>
<feature type="domain" description="RNA polymerase sigma factor 70 region 4 type 2" evidence="7">
    <location>
        <begin position="156"/>
        <end position="200"/>
    </location>
</feature>
<dbReference type="InterPro" id="IPR039425">
    <property type="entry name" value="RNA_pol_sigma-70-like"/>
</dbReference>
<gene>
    <name evidence="8" type="ORF">SAMN03080594_102198</name>
</gene>
<evidence type="ECO:0000313" key="8">
    <source>
        <dbReference type="EMBL" id="SHE96863.1"/>
    </source>
</evidence>
<accession>A0A1M4XUB5</accession>
<evidence type="ECO:0000256" key="2">
    <source>
        <dbReference type="ARBA" id="ARBA00023015"/>
    </source>
</evidence>
<evidence type="ECO:0000256" key="5">
    <source>
        <dbReference type="ARBA" id="ARBA00023163"/>
    </source>
</evidence>
<evidence type="ECO:0000313" key="9">
    <source>
        <dbReference type="Proteomes" id="UP000184406"/>
    </source>
</evidence>
<dbReference type="InterPro" id="IPR007627">
    <property type="entry name" value="RNA_pol_sigma70_r2"/>
</dbReference>
<proteinExistence type="inferred from homology"/>
<dbReference type="SUPFAM" id="SSF88946">
    <property type="entry name" value="Sigma2 domain of RNA polymerase sigma factors"/>
    <property type="match status" value="1"/>
</dbReference>
<protein>
    <submittedName>
        <fullName evidence="8">RNA polymerase sigma-70 factor, ECF subfamily</fullName>
    </submittedName>
</protein>
<keyword evidence="9" id="KW-1185">Reference proteome</keyword>
<dbReference type="InterPro" id="IPR036388">
    <property type="entry name" value="WH-like_DNA-bd_sf"/>
</dbReference>
<dbReference type="PANTHER" id="PTHR43133:SF8">
    <property type="entry name" value="RNA POLYMERASE SIGMA FACTOR HI_1459-RELATED"/>
    <property type="match status" value="1"/>
</dbReference>
<dbReference type="NCBIfam" id="TIGR02937">
    <property type="entry name" value="sigma70-ECF"/>
    <property type="match status" value="1"/>
</dbReference>
<evidence type="ECO:0000256" key="4">
    <source>
        <dbReference type="ARBA" id="ARBA00023125"/>
    </source>
</evidence>
<dbReference type="InterPro" id="IPR013249">
    <property type="entry name" value="RNA_pol_sigma70_r4_t2"/>
</dbReference>
<dbReference type="OrthoDB" id="9782108at2"/>
<dbReference type="SUPFAM" id="SSF88659">
    <property type="entry name" value="Sigma3 and sigma4 domains of RNA polymerase sigma factors"/>
    <property type="match status" value="1"/>
</dbReference>
<evidence type="ECO:0000256" key="3">
    <source>
        <dbReference type="ARBA" id="ARBA00023082"/>
    </source>
</evidence>
<keyword evidence="4" id="KW-0238">DNA-binding</keyword>
<sequence length="212" mass="24563">MTAHQTAIPSQWLKINNKKLITNNMEAITNSNRLEPQMWSVRHKDYLSTMARRKLPSDLVEDIVQDTFLAALKAAPRFRGHSSERVWLTAILNNKITDHYRKANTQQGKLWQTAIRLSDYPTWWDLKSPSNSRDDNDVMKFIYASELDTVLNSGLELLCKQERKVLSMKIKGCSTEEICSALDISKLNSWVALSRARKKMRLYLNSNWYDVA</sequence>
<keyword evidence="3" id="KW-0731">Sigma factor</keyword>
<dbReference type="GO" id="GO:0016987">
    <property type="term" value="F:sigma factor activity"/>
    <property type="evidence" value="ECO:0007669"/>
    <property type="project" value="UniProtKB-KW"/>
</dbReference>
<evidence type="ECO:0000259" key="7">
    <source>
        <dbReference type="Pfam" id="PF08281"/>
    </source>
</evidence>
<feature type="domain" description="RNA polymerase sigma-70 region 2" evidence="6">
    <location>
        <begin position="42"/>
        <end position="104"/>
    </location>
</feature>
<dbReference type="InterPro" id="IPR014284">
    <property type="entry name" value="RNA_pol_sigma-70_dom"/>
</dbReference>
<reference evidence="9" key="1">
    <citation type="submission" date="2016-11" db="EMBL/GenBank/DDBJ databases">
        <authorList>
            <person name="Varghese N."/>
            <person name="Submissions S."/>
        </authorList>
    </citation>
    <scope>NUCLEOTIDE SEQUENCE [LARGE SCALE GENOMIC DNA]</scope>
    <source>
        <strain evidence="9">DSM 17539</strain>
    </source>
</reference>